<evidence type="ECO:0000256" key="1">
    <source>
        <dbReference type="SAM" id="Phobius"/>
    </source>
</evidence>
<dbReference type="RefSeq" id="WP_078275332.1">
    <property type="nucleotide sequence ID" value="NZ_CP087798.1"/>
</dbReference>
<keyword evidence="1" id="KW-1133">Transmembrane helix</keyword>
<keyword evidence="1" id="KW-0472">Membrane</keyword>
<sequence length="65" mass="7757">MKQDKIIQTTAKEYLNRHDIDHRVASLSSIIIIMSIIIDLLLYGRNEKEKDYIKQIFEFAFDIKE</sequence>
<proteinExistence type="predicted"/>
<keyword evidence="3" id="KW-1185">Reference proteome</keyword>
<organism evidence="2 3">
    <name type="scientific">Moraxella bovis</name>
    <dbReference type="NCBI Taxonomy" id="476"/>
    <lineage>
        <taxon>Bacteria</taxon>
        <taxon>Pseudomonadati</taxon>
        <taxon>Pseudomonadota</taxon>
        <taxon>Gammaproteobacteria</taxon>
        <taxon>Moraxellales</taxon>
        <taxon>Moraxellaceae</taxon>
        <taxon>Moraxella</taxon>
    </lineage>
</organism>
<dbReference type="EMBL" id="CP087830">
    <property type="protein sequence ID" value="UZA02077.1"/>
    <property type="molecule type" value="Genomic_DNA"/>
</dbReference>
<evidence type="ECO:0000313" key="2">
    <source>
        <dbReference type="EMBL" id="UZA02077.1"/>
    </source>
</evidence>
<keyword evidence="1" id="KW-0812">Transmembrane</keyword>
<name>A0ABY6M357_MORBO</name>
<gene>
    <name evidence="2" type="ORF">LP092_08705</name>
</gene>
<protein>
    <submittedName>
        <fullName evidence="2">Uncharacterized protein</fullName>
    </submittedName>
</protein>
<reference evidence="2" key="1">
    <citation type="journal article" date="2022" name="BMC Microbiol.">
        <title>Whole genome sequencing of Moraxella bovis strains from North America reveals two genotypes with different genetic determinants.</title>
        <authorList>
            <person name="Wynn E.L."/>
            <person name="Hille M.M."/>
            <person name="Loy J.D."/>
            <person name="Schuller G."/>
            <person name="Kuhn K.L."/>
            <person name="Dickey A.M."/>
            <person name="Bono J.L."/>
            <person name="Clawson M.L."/>
        </authorList>
    </citation>
    <scope>NUCLEOTIDE SEQUENCE</scope>
    <source>
        <strain evidence="2">SAM102599</strain>
    </source>
</reference>
<accession>A0ABY6M357</accession>
<dbReference type="Proteomes" id="UP001163632">
    <property type="component" value="Chromosome"/>
</dbReference>
<feature type="transmembrane region" description="Helical" evidence="1">
    <location>
        <begin position="24"/>
        <end position="44"/>
    </location>
</feature>
<evidence type="ECO:0000313" key="3">
    <source>
        <dbReference type="Proteomes" id="UP001163632"/>
    </source>
</evidence>